<keyword evidence="3" id="KW-1185">Reference proteome</keyword>
<organism evidence="2 3">
    <name type="scientific">Takifugu bimaculatus</name>
    <dbReference type="NCBI Taxonomy" id="433685"/>
    <lineage>
        <taxon>Eukaryota</taxon>
        <taxon>Metazoa</taxon>
        <taxon>Chordata</taxon>
        <taxon>Craniata</taxon>
        <taxon>Vertebrata</taxon>
        <taxon>Euteleostomi</taxon>
        <taxon>Actinopterygii</taxon>
        <taxon>Neopterygii</taxon>
        <taxon>Teleostei</taxon>
        <taxon>Neoteleostei</taxon>
        <taxon>Acanthomorphata</taxon>
        <taxon>Eupercaria</taxon>
        <taxon>Tetraodontiformes</taxon>
        <taxon>Tetradontoidea</taxon>
        <taxon>Tetraodontidae</taxon>
        <taxon>Takifugu</taxon>
    </lineage>
</organism>
<protein>
    <submittedName>
        <fullName evidence="2">Uncharacterized protein</fullName>
    </submittedName>
</protein>
<sequence length="153" mass="16231">MSKRSVLPPEGPGKGPQRESGPLASASQQDACEVESSGRTPSPRKPSSEGQGQMTEEKAHYPEPVRIQPQSGSQLNNNQICLPGDGADTPMLSNCNGTDGGSSRAHGWIRIGPWHKCSAEHSQDHDGAAQKAAVHTCVAENAEEAEVQLVRQQ</sequence>
<dbReference type="EMBL" id="SWLE01000015">
    <property type="protein sequence ID" value="TNM91260.1"/>
    <property type="molecule type" value="Genomic_DNA"/>
</dbReference>
<evidence type="ECO:0000313" key="2">
    <source>
        <dbReference type="EMBL" id="TNM91260.1"/>
    </source>
</evidence>
<proteinExistence type="predicted"/>
<evidence type="ECO:0000256" key="1">
    <source>
        <dbReference type="SAM" id="MobiDB-lite"/>
    </source>
</evidence>
<gene>
    <name evidence="2" type="ORF">fugu_019640</name>
</gene>
<dbReference type="Proteomes" id="UP000516260">
    <property type="component" value="Chromosome 22"/>
</dbReference>
<name>A0A4Z2BJC4_9TELE</name>
<feature type="compositionally biased region" description="Polar residues" evidence="1">
    <location>
        <begin position="68"/>
        <end position="80"/>
    </location>
</feature>
<comment type="caution">
    <text evidence="2">The sequence shown here is derived from an EMBL/GenBank/DDBJ whole genome shotgun (WGS) entry which is preliminary data.</text>
</comment>
<accession>A0A4Z2BJC4</accession>
<evidence type="ECO:0000313" key="3">
    <source>
        <dbReference type="Proteomes" id="UP000516260"/>
    </source>
</evidence>
<reference evidence="2 3" key="1">
    <citation type="submission" date="2019-04" db="EMBL/GenBank/DDBJ databases">
        <title>The sequence and de novo assembly of Takifugu bimaculatus genome using PacBio and Hi-C technologies.</title>
        <authorList>
            <person name="Xu P."/>
            <person name="Liu B."/>
            <person name="Zhou Z."/>
        </authorList>
    </citation>
    <scope>NUCLEOTIDE SEQUENCE [LARGE SCALE GENOMIC DNA]</scope>
    <source>
        <strain evidence="2">TB-2018</strain>
        <tissue evidence="2">Muscle</tissue>
    </source>
</reference>
<feature type="region of interest" description="Disordered" evidence="1">
    <location>
        <begin position="1"/>
        <end position="85"/>
    </location>
</feature>
<dbReference type="AlphaFoldDB" id="A0A4Z2BJC4"/>